<dbReference type="Pfam" id="PF00561">
    <property type="entry name" value="Abhydrolase_1"/>
    <property type="match status" value="1"/>
</dbReference>
<dbReference type="PANTHER" id="PTHR43265">
    <property type="entry name" value="ESTERASE ESTD"/>
    <property type="match status" value="1"/>
</dbReference>
<dbReference type="SUPFAM" id="SSF53474">
    <property type="entry name" value="alpha/beta-Hydrolases"/>
    <property type="match status" value="1"/>
</dbReference>
<dbReference type="AlphaFoldDB" id="A0A7C8GX31"/>
<sequence length="327" mass="38393">MMEDMQASKIFRKEFISIDGHKHGMIIEGENLNNPVLLFLHGGPGYPQYPMIKASGLEWSKYVTVCYWDQRGTGMSFDAKTQGPLTIDRFIDDTLKITEFLKKEFGKDKIYLFGHSWGTLLGSVAASKHPEHYYAYIGSGQMGRHFNSNEETYQFLLHTSIARNDKKAERKIRKINFDENFYQDKNYRDVLNRYLIKYGGGMKRENYKQKHGLMEILKCREYTWKEKLNFPRGLFTTYQAFGETIAKTDLVELANSFEIPVYIMQGKYDYQTTYNEAKRFFELIRAPHKKMYTFESSAHTPFLEEQDKFTKLFLQEVLTQHGNETTS</sequence>
<evidence type="ECO:0000256" key="2">
    <source>
        <dbReference type="ARBA" id="ARBA00022801"/>
    </source>
</evidence>
<dbReference type="Gene3D" id="3.40.50.1820">
    <property type="entry name" value="alpha/beta hydrolase"/>
    <property type="match status" value="1"/>
</dbReference>
<dbReference type="InterPro" id="IPR000073">
    <property type="entry name" value="AB_hydrolase_1"/>
</dbReference>
<evidence type="ECO:0000313" key="5">
    <source>
        <dbReference type="Proteomes" id="UP000480246"/>
    </source>
</evidence>
<evidence type="ECO:0000313" key="4">
    <source>
        <dbReference type="EMBL" id="KAB8139344.1"/>
    </source>
</evidence>
<dbReference type="GO" id="GO:0006508">
    <property type="term" value="P:proteolysis"/>
    <property type="evidence" value="ECO:0007669"/>
    <property type="project" value="InterPro"/>
</dbReference>
<protein>
    <submittedName>
        <fullName evidence="4">Alpha/beta fold hydrolase</fullName>
    </submittedName>
</protein>
<dbReference type="GO" id="GO:0052689">
    <property type="term" value="F:carboxylic ester hydrolase activity"/>
    <property type="evidence" value="ECO:0007669"/>
    <property type="project" value="TreeGrafter"/>
</dbReference>
<dbReference type="PANTHER" id="PTHR43265:SF1">
    <property type="entry name" value="ESTERASE ESTD"/>
    <property type="match status" value="1"/>
</dbReference>
<dbReference type="InterPro" id="IPR053145">
    <property type="entry name" value="AB_hydrolase_Est10"/>
</dbReference>
<dbReference type="OrthoDB" id="53505at2"/>
<evidence type="ECO:0000256" key="1">
    <source>
        <dbReference type="ARBA" id="ARBA00010088"/>
    </source>
</evidence>
<keyword evidence="2 4" id="KW-0378">Hydrolase</keyword>
<dbReference type="RefSeq" id="WP_153400851.1">
    <property type="nucleotide sequence ID" value="NZ_ML762424.1"/>
</dbReference>
<dbReference type="Proteomes" id="UP000480246">
    <property type="component" value="Unassembled WGS sequence"/>
</dbReference>
<gene>
    <name evidence="4" type="ORF">F9U64_00690</name>
</gene>
<keyword evidence="5" id="KW-1185">Reference proteome</keyword>
<dbReference type="GO" id="GO:0004177">
    <property type="term" value="F:aminopeptidase activity"/>
    <property type="evidence" value="ECO:0007669"/>
    <property type="project" value="UniProtKB-EC"/>
</dbReference>
<feature type="domain" description="AB hydrolase-1" evidence="3">
    <location>
        <begin position="35"/>
        <end position="305"/>
    </location>
</feature>
<comment type="similarity">
    <text evidence="1">Belongs to the peptidase S33 family.</text>
</comment>
<organism evidence="4 5">
    <name type="scientific">Gracilibacillus oryzae</name>
    <dbReference type="NCBI Taxonomy" id="1672701"/>
    <lineage>
        <taxon>Bacteria</taxon>
        <taxon>Bacillati</taxon>
        <taxon>Bacillota</taxon>
        <taxon>Bacilli</taxon>
        <taxon>Bacillales</taxon>
        <taxon>Bacillaceae</taxon>
        <taxon>Gracilibacillus</taxon>
    </lineage>
</organism>
<name>A0A7C8GX31_9BACI</name>
<dbReference type="InterPro" id="IPR029058">
    <property type="entry name" value="AB_hydrolase_fold"/>
</dbReference>
<proteinExistence type="inferred from homology"/>
<evidence type="ECO:0000259" key="3">
    <source>
        <dbReference type="Pfam" id="PF00561"/>
    </source>
</evidence>
<comment type="caution">
    <text evidence="4">The sequence shown here is derived from an EMBL/GenBank/DDBJ whole genome shotgun (WGS) entry which is preliminary data.</text>
</comment>
<dbReference type="InterPro" id="IPR002410">
    <property type="entry name" value="Peptidase_S33"/>
</dbReference>
<accession>A0A7C8GX31</accession>
<reference evidence="4 5" key="1">
    <citation type="submission" date="2019-10" db="EMBL/GenBank/DDBJ databases">
        <title>Gracilibacillus sp. nov. isolated from rice seeds.</title>
        <authorList>
            <person name="He S."/>
        </authorList>
    </citation>
    <scope>NUCLEOTIDE SEQUENCE [LARGE SCALE GENOMIC DNA]</scope>
    <source>
        <strain evidence="4 5">TD8</strain>
    </source>
</reference>
<dbReference type="PRINTS" id="PR00793">
    <property type="entry name" value="PROAMNOPTASE"/>
</dbReference>
<dbReference type="EMBL" id="WEID01000004">
    <property type="protein sequence ID" value="KAB8139344.1"/>
    <property type="molecule type" value="Genomic_DNA"/>
</dbReference>